<gene>
    <name evidence="1" type="ORF">CTRU02_215715</name>
</gene>
<organism evidence="1 2">
    <name type="scientific">Colletotrichum truncatum</name>
    <name type="common">Anthracnose fungus</name>
    <name type="synonym">Colletotrichum capsici</name>
    <dbReference type="NCBI Taxonomy" id="5467"/>
    <lineage>
        <taxon>Eukaryota</taxon>
        <taxon>Fungi</taxon>
        <taxon>Dikarya</taxon>
        <taxon>Ascomycota</taxon>
        <taxon>Pezizomycotina</taxon>
        <taxon>Sordariomycetes</taxon>
        <taxon>Hypocreomycetidae</taxon>
        <taxon>Glomerellales</taxon>
        <taxon>Glomerellaceae</taxon>
        <taxon>Colletotrichum</taxon>
        <taxon>Colletotrichum truncatum species complex</taxon>
    </lineage>
</organism>
<evidence type="ECO:0000313" key="2">
    <source>
        <dbReference type="Proteomes" id="UP000805649"/>
    </source>
</evidence>
<sequence>MSSHGGQMTLTPRPTPISATPSSLYPAFTLGTKNIAKQLPLLTAINVVKKIMLIGGWAFSTEPATYEIFRGASTTQATARNFQIADNIKILNDHNVGGVRWDWEYPADPDIQEILPVTEEGMTGFFLLLVDLQLRLPS</sequence>
<dbReference type="EMBL" id="VUJX02000018">
    <property type="protein sequence ID" value="KAL0929359.1"/>
    <property type="molecule type" value="Genomic_DNA"/>
</dbReference>
<proteinExistence type="predicted"/>
<name>A0ACC3YBZ6_COLTU</name>
<comment type="caution">
    <text evidence="1">The sequence shown here is derived from an EMBL/GenBank/DDBJ whole genome shotgun (WGS) entry which is preliminary data.</text>
</comment>
<dbReference type="Proteomes" id="UP000805649">
    <property type="component" value="Unassembled WGS sequence"/>
</dbReference>
<reference evidence="1 2" key="1">
    <citation type="journal article" date="2020" name="Phytopathology">
        <title>Genome Sequence Resources of Colletotrichum truncatum, C. plurivorum, C. musicola, and C. sojae: Four Species Pathogenic to Soybean (Glycine max).</title>
        <authorList>
            <person name="Rogerio F."/>
            <person name="Boufleur T.R."/>
            <person name="Ciampi-Guillardi M."/>
            <person name="Sukno S.A."/>
            <person name="Thon M.R."/>
            <person name="Massola Junior N.S."/>
            <person name="Baroncelli R."/>
        </authorList>
    </citation>
    <scope>NUCLEOTIDE SEQUENCE [LARGE SCALE GENOMIC DNA]</scope>
    <source>
        <strain evidence="1 2">CMES1059</strain>
    </source>
</reference>
<accession>A0ACC3YBZ6</accession>
<evidence type="ECO:0000313" key="1">
    <source>
        <dbReference type="EMBL" id="KAL0929359.1"/>
    </source>
</evidence>
<protein>
    <submittedName>
        <fullName evidence="1">Class V chitinase chi100</fullName>
    </submittedName>
</protein>
<keyword evidence="2" id="KW-1185">Reference proteome</keyword>